<dbReference type="EMBL" id="FN653019">
    <property type="protein sequence ID" value="CBY22755.1"/>
    <property type="molecule type" value="Genomic_DNA"/>
</dbReference>
<dbReference type="OrthoDB" id="10446488at2759"/>
<evidence type="ECO:0000313" key="1">
    <source>
        <dbReference type="EMBL" id="CBY22755.1"/>
    </source>
</evidence>
<sequence length="169" mass="19300">MMRTDDHNPFSRSLNFIRIQDLATPRSRRRKFYESLDLSADDKPNLPKYTPMSARMVESSSPLFKSIKPSLKKKEKLVIPRKIDEQRLIELAQPKTDHRPDTPPNMPNPSHVFVSEKIIELAKPKKLSKGYIGQRESSVNSVPRTALKLMPSNHAPKLASSANQIMKDL</sequence>
<dbReference type="Pfam" id="PF14912">
    <property type="entry name" value="THEG"/>
    <property type="match status" value="3"/>
</dbReference>
<name>E4WYJ1_OIKDI</name>
<dbReference type="AlphaFoldDB" id="E4WYJ1"/>
<evidence type="ECO:0000313" key="2">
    <source>
        <dbReference type="Proteomes" id="UP000001307"/>
    </source>
</evidence>
<gene>
    <name evidence="1" type="ORF">GSOID_T00013528001</name>
</gene>
<accession>E4WYJ1</accession>
<dbReference type="InterPro" id="IPR006623">
    <property type="entry name" value="THEG"/>
</dbReference>
<reference evidence="1" key="1">
    <citation type="journal article" date="2010" name="Science">
        <title>Plasticity of animal genome architecture unmasked by rapid evolution of a pelagic tunicate.</title>
        <authorList>
            <person name="Denoeud F."/>
            <person name="Henriet S."/>
            <person name="Mungpakdee S."/>
            <person name="Aury J.M."/>
            <person name="Da Silva C."/>
            <person name="Brinkmann H."/>
            <person name="Mikhaleva J."/>
            <person name="Olsen L.C."/>
            <person name="Jubin C."/>
            <person name="Canestro C."/>
            <person name="Bouquet J.M."/>
            <person name="Danks G."/>
            <person name="Poulain J."/>
            <person name="Campsteijn C."/>
            <person name="Adamski M."/>
            <person name="Cross I."/>
            <person name="Yadetie F."/>
            <person name="Muffato M."/>
            <person name="Louis A."/>
            <person name="Butcher S."/>
            <person name="Tsagkogeorga G."/>
            <person name="Konrad A."/>
            <person name="Singh S."/>
            <person name="Jensen M.F."/>
            <person name="Cong E.H."/>
            <person name="Eikeseth-Otteraa H."/>
            <person name="Noel B."/>
            <person name="Anthouard V."/>
            <person name="Porcel B.M."/>
            <person name="Kachouri-Lafond R."/>
            <person name="Nishino A."/>
            <person name="Ugolini M."/>
            <person name="Chourrout P."/>
            <person name="Nishida H."/>
            <person name="Aasland R."/>
            <person name="Huzurbazar S."/>
            <person name="Westhof E."/>
            <person name="Delsuc F."/>
            <person name="Lehrach H."/>
            <person name="Reinhardt R."/>
            <person name="Weissenbach J."/>
            <person name="Roy S.W."/>
            <person name="Artiguenave F."/>
            <person name="Postlethwait J.H."/>
            <person name="Manak J.R."/>
            <person name="Thompson E.M."/>
            <person name="Jaillon O."/>
            <person name="Du Pasquier L."/>
            <person name="Boudinot P."/>
            <person name="Liberles D.A."/>
            <person name="Volff J.N."/>
            <person name="Philippe H."/>
            <person name="Lenhard B."/>
            <person name="Roest Crollius H."/>
            <person name="Wincker P."/>
            <person name="Chourrout D."/>
        </authorList>
    </citation>
    <scope>NUCLEOTIDE SEQUENCE [LARGE SCALE GENOMIC DNA]</scope>
</reference>
<dbReference type="Proteomes" id="UP000001307">
    <property type="component" value="Unassembled WGS sequence"/>
</dbReference>
<proteinExistence type="predicted"/>
<dbReference type="InParanoid" id="E4WYJ1"/>
<protein>
    <submittedName>
        <fullName evidence="1">Uncharacterized protein</fullName>
    </submittedName>
</protein>
<keyword evidence="2" id="KW-1185">Reference proteome</keyword>
<organism evidence="1">
    <name type="scientific">Oikopleura dioica</name>
    <name type="common">Tunicate</name>
    <dbReference type="NCBI Taxonomy" id="34765"/>
    <lineage>
        <taxon>Eukaryota</taxon>
        <taxon>Metazoa</taxon>
        <taxon>Chordata</taxon>
        <taxon>Tunicata</taxon>
        <taxon>Appendicularia</taxon>
        <taxon>Copelata</taxon>
        <taxon>Oikopleuridae</taxon>
        <taxon>Oikopleura</taxon>
    </lineage>
</organism>